<feature type="domain" description="DUF4116" evidence="1">
    <location>
        <begin position="172"/>
        <end position="220"/>
    </location>
</feature>
<evidence type="ECO:0000313" key="3">
    <source>
        <dbReference type="Proteomes" id="UP000649617"/>
    </source>
</evidence>
<comment type="caution">
    <text evidence="2">The sequence shown here is derived from an EMBL/GenBank/DDBJ whole genome shotgun (WGS) entry which is preliminary data.</text>
</comment>
<reference evidence="2" key="1">
    <citation type="submission" date="2021-02" db="EMBL/GenBank/DDBJ databases">
        <authorList>
            <person name="Dougan E. K."/>
            <person name="Rhodes N."/>
            <person name="Thang M."/>
            <person name="Chan C."/>
        </authorList>
    </citation>
    <scope>NUCLEOTIDE SEQUENCE</scope>
</reference>
<keyword evidence="3" id="KW-1185">Reference proteome</keyword>
<feature type="non-terminal residue" evidence="2">
    <location>
        <position position="264"/>
    </location>
</feature>
<protein>
    <recommendedName>
        <fullName evidence="1">DUF4116 domain-containing protein</fullName>
    </recommendedName>
</protein>
<gene>
    <name evidence="2" type="ORF">SPIL2461_LOCUS22832</name>
</gene>
<organism evidence="2 3">
    <name type="scientific">Symbiodinium pilosum</name>
    <name type="common">Dinoflagellate</name>
    <dbReference type="NCBI Taxonomy" id="2952"/>
    <lineage>
        <taxon>Eukaryota</taxon>
        <taxon>Sar</taxon>
        <taxon>Alveolata</taxon>
        <taxon>Dinophyceae</taxon>
        <taxon>Suessiales</taxon>
        <taxon>Symbiodiniaceae</taxon>
        <taxon>Symbiodinium</taxon>
    </lineage>
</organism>
<evidence type="ECO:0000259" key="1">
    <source>
        <dbReference type="Pfam" id="PF13475"/>
    </source>
</evidence>
<dbReference type="CDD" id="cd17039">
    <property type="entry name" value="Ubl_ubiquitin_like"/>
    <property type="match status" value="1"/>
</dbReference>
<dbReference type="AlphaFoldDB" id="A0A812YBR5"/>
<dbReference type="InterPro" id="IPR029071">
    <property type="entry name" value="Ubiquitin-like_domsf"/>
</dbReference>
<proteinExistence type="predicted"/>
<dbReference type="Pfam" id="PF13475">
    <property type="entry name" value="DUF4116"/>
    <property type="match status" value="1"/>
</dbReference>
<dbReference type="InterPro" id="IPR025197">
    <property type="entry name" value="DUF4116"/>
</dbReference>
<dbReference type="EMBL" id="CAJNIZ010047682">
    <property type="protein sequence ID" value="CAE7773498.1"/>
    <property type="molecule type" value="Genomic_DNA"/>
</dbReference>
<name>A0A812YBR5_SYMPI</name>
<dbReference type="SUPFAM" id="SSF54236">
    <property type="entry name" value="Ubiquitin-like"/>
    <property type="match status" value="1"/>
</dbReference>
<dbReference type="OrthoDB" id="440124at2759"/>
<evidence type="ECO:0000313" key="2">
    <source>
        <dbReference type="EMBL" id="CAE7773498.1"/>
    </source>
</evidence>
<sequence>MGAEVPLKIFGISGELCQLSLKPGCCIRDLKKAVAELLKADPVQLRLLYQLREVQDEEELPPSSGKSLEFTLVKRPEEQARWINEMREGIVAKLKADAGSAKKCGSGMLRPTSALIRRWSVRRLRYQETERVEGQSLEYADAALRADKAMALLAVQSDWRALQFADEALRDDKQVVLTAVKQDWCALQFASDALRCDREICLAAISQAWAAILFMDPSLRADRTFLMSALQTDQCRLGIAAGNLRDDKEVVLMAVERHGLSLAD</sequence>
<accession>A0A812YBR5</accession>
<dbReference type="Proteomes" id="UP000649617">
    <property type="component" value="Unassembled WGS sequence"/>
</dbReference>